<dbReference type="Gene3D" id="2.60.40.2880">
    <property type="entry name" value="MmpS1-5, C-terminal soluble domain"/>
    <property type="match status" value="1"/>
</dbReference>
<comment type="similarity">
    <text evidence="2">Belongs to the MmpS family.</text>
</comment>
<evidence type="ECO:0000256" key="6">
    <source>
        <dbReference type="ARBA" id="ARBA00023136"/>
    </source>
</evidence>
<dbReference type="AlphaFoldDB" id="A0A1G7TDQ0"/>
<proteinExistence type="inferred from homology"/>
<name>A0A1G7TDQ0_9PSEU</name>
<evidence type="ECO:0000256" key="7">
    <source>
        <dbReference type="SAM" id="MobiDB-lite"/>
    </source>
</evidence>
<dbReference type="OrthoDB" id="3694999at2"/>
<dbReference type="InterPro" id="IPR008693">
    <property type="entry name" value="MmpS"/>
</dbReference>
<keyword evidence="3" id="KW-1003">Cell membrane</keyword>
<feature type="compositionally biased region" description="Low complexity" evidence="7">
    <location>
        <begin position="78"/>
        <end position="89"/>
    </location>
</feature>
<dbReference type="Proteomes" id="UP000199623">
    <property type="component" value="Unassembled WGS sequence"/>
</dbReference>
<organism evidence="9 10">
    <name type="scientific">Lentzea fradiae</name>
    <dbReference type="NCBI Taxonomy" id="200378"/>
    <lineage>
        <taxon>Bacteria</taxon>
        <taxon>Bacillati</taxon>
        <taxon>Actinomycetota</taxon>
        <taxon>Actinomycetes</taxon>
        <taxon>Pseudonocardiales</taxon>
        <taxon>Pseudonocardiaceae</taxon>
        <taxon>Lentzea</taxon>
    </lineage>
</organism>
<dbReference type="GO" id="GO:0005886">
    <property type="term" value="C:plasma membrane"/>
    <property type="evidence" value="ECO:0007669"/>
    <property type="project" value="UniProtKB-SubCell"/>
</dbReference>
<dbReference type="EMBL" id="FNCC01000007">
    <property type="protein sequence ID" value="SDG33321.1"/>
    <property type="molecule type" value="Genomic_DNA"/>
</dbReference>
<dbReference type="STRING" id="200378.SAMN05216553_107186"/>
<protein>
    <submittedName>
        <fullName evidence="9">Membrane protein</fullName>
    </submittedName>
</protein>
<keyword evidence="4 8" id="KW-0812">Transmembrane</keyword>
<evidence type="ECO:0000313" key="10">
    <source>
        <dbReference type="Proteomes" id="UP000199623"/>
    </source>
</evidence>
<accession>A0A1G7TDQ0</accession>
<evidence type="ECO:0000313" key="9">
    <source>
        <dbReference type="EMBL" id="SDG33321.1"/>
    </source>
</evidence>
<sequence>MSYPQSPHDPGQQFQQQMPPGQVPQYAPQYMPQPPKKKARKWPWVLGIIAVLIVAMAINSSRNDSDENSTAGNATGDAQQTAPAAAQPAAKKTVVYEVTGAGQAMSITYTTDGMTSTQQEGDVQLPWSKTIELPTGEALQMVSMIVQAGQGTTEIAGKITVDGTVVKEGKSSGQYAMLSINENIGTLGR</sequence>
<comment type="subcellular location">
    <subcellularLocation>
        <location evidence="1">Cell membrane</location>
    </subcellularLocation>
</comment>
<feature type="compositionally biased region" description="Low complexity" evidence="7">
    <location>
        <begin position="1"/>
        <end position="30"/>
    </location>
</feature>
<feature type="compositionally biased region" description="Polar residues" evidence="7">
    <location>
        <begin position="62"/>
        <end position="77"/>
    </location>
</feature>
<keyword evidence="6 8" id="KW-0472">Membrane</keyword>
<evidence type="ECO:0000256" key="2">
    <source>
        <dbReference type="ARBA" id="ARBA00007531"/>
    </source>
</evidence>
<evidence type="ECO:0000256" key="1">
    <source>
        <dbReference type="ARBA" id="ARBA00004236"/>
    </source>
</evidence>
<evidence type="ECO:0000256" key="8">
    <source>
        <dbReference type="SAM" id="Phobius"/>
    </source>
</evidence>
<feature type="region of interest" description="Disordered" evidence="7">
    <location>
        <begin position="1"/>
        <end position="34"/>
    </location>
</feature>
<keyword evidence="10" id="KW-1185">Reference proteome</keyword>
<dbReference type="InterPro" id="IPR038468">
    <property type="entry name" value="MmpS_C"/>
</dbReference>
<reference evidence="10" key="1">
    <citation type="submission" date="2016-10" db="EMBL/GenBank/DDBJ databases">
        <authorList>
            <person name="Varghese N."/>
            <person name="Submissions S."/>
        </authorList>
    </citation>
    <scope>NUCLEOTIDE SEQUENCE [LARGE SCALE GENOMIC DNA]</scope>
    <source>
        <strain evidence="10">CGMCC 4.3506</strain>
    </source>
</reference>
<evidence type="ECO:0000256" key="3">
    <source>
        <dbReference type="ARBA" id="ARBA00022475"/>
    </source>
</evidence>
<dbReference type="RefSeq" id="WP_090050887.1">
    <property type="nucleotide sequence ID" value="NZ_FNCC01000007.1"/>
</dbReference>
<feature type="region of interest" description="Disordered" evidence="7">
    <location>
        <begin position="62"/>
        <end position="89"/>
    </location>
</feature>
<evidence type="ECO:0000256" key="4">
    <source>
        <dbReference type="ARBA" id="ARBA00022692"/>
    </source>
</evidence>
<evidence type="ECO:0000256" key="5">
    <source>
        <dbReference type="ARBA" id="ARBA00022989"/>
    </source>
</evidence>
<feature type="transmembrane region" description="Helical" evidence="8">
    <location>
        <begin position="42"/>
        <end position="59"/>
    </location>
</feature>
<dbReference type="Pfam" id="PF05423">
    <property type="entry name" value="Mycobact_memb"/>
    <property type="match status" value="1"/>
</dbReference>
<gene>
    <name evidence="9" type="ORF">SAMN05216553_107186</name>
</gene>
<keyword evidence="5 8" id="KW-1133">Transmembrane helix</keyword>